<dbReference type="InterPro" id="IPR007282">
    <property type="entry name" value="NOT2/3/5_C"/>
</dbReference>
<keyword evidence="2" id="KW-0805">Transcription regulation</keyword>
<reference evidence="6" key="1">
    <citation type="journal article" date="2019" name="Curr. Biol.">
        <title>Genome Sequence of Striga asiatica Provides Insight into the Evolution of Plant Parasitism.</title>
        <authorList>
            <person name="Yoshida S."/>
            <person name="Kim S."/>
            <person name="Wafula E.K."/>
            <person name="Tanskanen J."/>
            <person name="Kim Y.M."/>
            <person name="Honaas L."/>
            <person name="Yang Z."/>
            <person name="Spallek T."/>
            <person name="Conn C.E."/>
            <person name="Ichihashi Y."/>
            <person name="Cheong K."/>
            <person name="Cui S."/>
            <person name="Der J.P."/>
            <person name="Gundlach H."/>
            <person name="Jiao Y."/>
            <person name="Hori C."/>
            <person name="Ishida J.K."/>
            <person name="Kasahara H."/>
            <person name="Kiba T."/>
            <person name="Kim M.S."/>
            <person name="Koo N."/>
            <person name="Laohavisit A."/>
            <person name="Lee Y.H."/>
            <person name="Lumba S."/>
            <person name="McCourt P."/>
            <person name="Mortimer J.C."/>
            <person name="Mutuku J.M."/>
            <person name="Nomura T."/>
            <person name="Sasaki-Sekimoto Y."/>
            <person name="Seto Y."/>
            <person name="Wang Y."/>
            <person name="Wakatake T."/>
            <person name="Sakakibara H."/>
            <person name="Demura T."/>
            <person name="Yamaguchi S."/>
            <person name="Yoneyama K."/>
            <person name="Manabe R.I."/>
            <person name="Nelson D.C."/>
            <person name="Schulman A.H."/>
            <person name="Timko M.P."/>
            <person name="dePamphilis C.W."/>
            <person name="Choi D."/>
            <person name="Shirasu K."/>
        </authorList>
    </citation>
    <scope>NUCLEOTIDE SEQUENCE [LARGE SCALE GENOMIC DNA]</scope>
    <source>
        <strain evidence="6">cv. UVA1</strain>
    </source>
</reference>
<keyword evidence="6" id="KW-1185">Reference proteome</keyword>
<dbReference type="AlphaFoldDB" id="A0A5A7Q6H8"/>
<dbReference type="GO" id="GO:0006355">
    <property type="term" value="P:regulation of DNA-templated transcription"/>
    <property type="evidence" value="ECO:0007669"/>
    <property type="project" value="InterPro"/>
</dbReference>
<evidence type="ECO:0000313" key="5">
    <source>
        <dbReference type="EMBL" id="GER40512.1"/>
    </source>
</evidence>
<dbReference type="Proteomes" id="UP000325081">
    <property type="component" value="Unassembled WGS sequence"/>
</dbReference>
<dbReference type="GO" id="GO:0030015">
    <property type="term" value="C:CCR4-NOT core complex"/>
    <property type="evidence" value="ECO:0007669"/>
    <property type="project" value="InterPro"/>
</dbReference>
<gene>
    <name evidence="5" type="ORF">STAS_17184</name>
</gene>
<dbReference type="Pfam" id="PF04153">
    <property type="entry name" value="NOT2_3_5_C"/>
    <property type="match status" value="1"/>
</dbReference>
<dbReference type="PANTHER" id="PTHR23326">
    <property type="entry name" value="CCR4 NOT-RELATED"/>
    <property type="match status" value="1"/>
</dbReference>
<name>A0A5A7Q6H8_STRAF</name>
<proteinExistence type="inferred from homology"/>
<evidence type="ECO:0000259" key="4">
    <source>
        <dbReference type="Pfam" id="PF04153"/>
    </source>
</evidence>
<comment type="caution">
    <text evidence="5">The sequence shown here is derived from an EMBL/GenBank/DDBJ whole genome shotgun (WGS) entry which is preliminary data.</text>
</comment>
<evidence type="ECO:0000256" key="3">
    <source>
        <dbReference type="ARBA" id="ARBA00023163"/>
    </source>
</evidence>
<dbReference type="EMBL" id="BKCP01005916">
    <property type="protein sequence ID" value="GER40512.1"/>
    <property type="molecule type" value="Genomic_DNA"/>
</dbReference>
<feature type="domain" description="NOT2/NOT3/NOT5 C-terminal" evidence="4">
    <location>
        <begin position="477"/>
        <end position="598"/>
    </location>
</feature>
<evidence type="ECO:0000256" key="1">
    <source>
        <dbReference type="ARBA" id="ARBA00007682"/>
    </source>
</evidence>
<feature type="non-terminal residue" evidence="5">
    <location>
        <position position="1"/>
    </location>
</feature>
<organism evidence="5 6">
    <name type="scientific">Striga asiatica</name>
    <name type="common">Asiatic witchweed</name>
    <name type="synonym">Buchnera asiatica</name>
    <dbReference type="NCBI Taxonomy" id="4170"/>
    <lineage>
        <taxon>Eukaryota</taxon>
        <taxon>Viridiplantae</taxon>
        <taxon>Streptophyta</taxon>
        <taxon>Embryophyta</taxon>
        <taxon>Tracheophyta</taxon>
        <taxon>Spermatophyta</taxon>
        <taxon>Magnoliopsida</taxon>
        <taxon>eudicotyledons</taxon>
        <taxon>Gunneridae</taxon>
        <taxon>Pentapetalae</taxon>
        <taxon>asterids</taxon>
        <taxon>lamiids</taxon>
        <taxon>Lamiales</taxon>
        <taxon>Orobanchaceae</taxon>
        <taxon>Buchnereae</taxon>
        <taxon>Striga</taxon>
    </lineage>
</organism>
<comment type="similarity">
    <text evidence="1">Belongs to the CNOT2/3/5 family.</text>
</comment>
<keyword evidence="3" id="KW-0804">Transcription</keyword>
<dbReference type="Gene3D" id="2.30.30.1020">
    <property type="entry name" value="CCR4-NOT complex subunit 2/3/5, C-terminal domain"/>
    <property type="match status" value="1"/>
</dbReference>
<dbReference type="OrthoDB" id="25391at2759"/>
<accession>A0A5A7Q6H8</accession>
<sequence length="610" mass="66256">YESKSSAPICRTVKKYTSSSNFSTPRAAKPHLNQHKGYAVGVEVATNIYKGPLWKRMSGLNGSNSNLPDNTGRAFTTSFSAQSGSSGAVLNQSGAGNVQGLHNMHGGGFNMSNIPGPYASRNTANLGGLPNGVQQAPGSMSNGRYAINGLPNALSQLSLGSSHGHSGVTNTGGPGVMPNMGNTGRITNSIGGLVSGGNTSRGASTGVANIPGLASRLNLTAPQVVSMLGNSYSGGGVPLSQNQFQAGNNNFSFMALLNDSNAHDNATFDVNDFPQLSGRPPSAGSSHGQLGLMQKHNIGFAQQNQEFSIQNEDFPALPGYKGGLNVGGGGEYTINAHQKEQMHDSMANLMQSQQLSMGRASGFNFGGSYSSHHPQQHRASSINGTGVSYLTSGNQDLHFHGPEQYQQFQQSQSRFINPFRDKEMKPTQGSQSLPDQYGMLGLLSIIKMVNPALTSLALGIDLTTLGLNLNSSETLHKKFASPWSDEPVRGEPEYNVPECYYAKQTPPLKQSYFARFRPETLFYIFYSMPKDEAQLFAANELYNRGWFYHRELRLWFTRVKNMEPLVKTNSYERGCYFCFDPNTWQTARKDNFVLQYEMVEKRPALPQQQM</sequence>
<dbReference type="FunFam" id="2.30.30.1020:FF:000004">
    <property type="entry name" value="probable NOT transcription complex subunit VIP2 isoform X1"/>
    <property type="match status" value="1"/>
</dbReference>
<evidence type="ECO:0000313" key="6">
    <source>
        <dbReference type="Proteomes" id="UP000325081"/>
    </source>
</evidence>
<dbReference type="InterPro" id="IPR040168">
    <property type="entry name" value="Not2/3/5"/>
</dbReference>
<protein>
    <submittedName>
        <fullName evidence="5">CCR4-NOT transcription complex subunit</fullName>
    </submittedName>
</protein>
<evidence type="ECO:0000256" key="2">
    <source>
        <dbReference type="ARBA" id="ARBA00023015"/>
    </source>
</evidence>
<dbReference type="InterPro" id="IPR038635">
    <property type="entry name" value="CCR4-NOT_su2/3/5_C_sf"/>
</dbReference>